<dbReference type="AlphaFoldDB" id="A0A2K3JLV9"/>
<comment type="caution">
    <text evidence="2">The sequence shown here is derived from an EMBL/GenBank/DDBJ whole genome shotgun (WGS) entry which is preliminary data.</text>
</comment>
<reference evidence="2 3" key="1">
    <citation type="journal article" date="2014" name="Am. J. Bot.">
        <title>Genome assembly and annotation for red clover (Trifolium pratense; Fabaceae).</title>
        <authorList>
            <person name="Istvanek J."/>
            <person name="Jaros M."/>
            <person name="Krenek A."/>
            <person name="Repkova J."/>
        </authorList>
    </citation>
    <scope>NUCLEOTIDE SEQUENCE [LARGE SCALE GENOMIC DNA]</scope>
    <source>
        <strain evidence="3">cv. Tatra</strain>
        <tissue evidence="2">Young leaves</tissue>
    </source>
</reference>
<evidence type="ECO:0000256" key="1">
    <source>
        <dbReference type="SAM" id="MobiDB-lite"/>
    </source>
</evidence>
<feature type="compositionally biased region" description="Polar residues" evidence="1">
    <location>
        <begin position="61"/>
        <end position="78"/>
    </location>
</feature>
<dbReference type="ExpressionAtlas" id="A0A2K3JLV9">
    <property type="expression patterns" value="baseline"/>
</dbReference>
<gene>
    <name evidence="2" type="ORF">L195_g048643</name>
</gene>
<feature type="region of interest" description="Disordered" evidence="1">
    <location>
        <begin position="38"/>
        <end position="78"/>
    </location>
</feature>
<proteinExistence type="predicted"/>
<feature type="non-terminal residue" evidence="2">
    <location>
        <position position="78"/>
    </location>
</feature>
<sequence length="78" mass="8186">MGAVCSAGMTEGNAELGGGGKTLGFSGKLIKKEKCFPNLKQTFPDSRSNSQGKNQNDRENGISNEFGLSTSDSIGEKQ</sequence>
<dbReference type="Proteomes" id="UP000236291">
    <property type="component" value="Unassembled WGS sequence"/>
</dbReference>
<accession>A0A2K3JLV9</accession>
<reference evidence="2 3" key="2">
    <citation type="journal article" date="2017" name="Front. Plant Sci.">
        <title>Gene Classification and Mining of Molecular Markers Useful in Red Clover (Trifolium pratense) Breeding.</title>
        <authorList>
            <person name="Istvanek J."/>
            <person name="Dluhosova J."/>
            <person name="Dluhos P."/>
            <person name="Patkova L."/>
            <person name="Nedelnik J."/>
            <person name="Repkova J."/>
        </authorList>
    </citation>
    <scope>NUCLEOTIDE SEQUENCE [LARGE SCALE GENOMIC DNA]</scope>
    <source>
        <strain evidence="3">cv. Tatra</strain>
        <tissue evidence="2">Young leaves</tissue>
    </source>
</reference>
<feature type="region of interest" description="Disordered" evidence="1">
    <location>
        <begin position="1"/>
        <end position="20"/>
    </location>
</feature>
<feature type="compositionally biased region" description="Polar residues" evidence="1">
    <location>
        <begin position="39"/>
        <end position="54"/>
    </location>
</feature>
<dbReference type="EMBL" id="ASHM01069970">
    <property type="protein sequence ID" value="PNX55019.1"/>
    <property type="molecule type" value="Genomic_DNA"/>
</dbReference>
<evidence type="ECO:0000313" key="3">
    <source>
        <dbReference type="Proteomes" id="UP000236291"/>
    </source>
</evidence>
<name>A0A2K3JLV9_TRIPR</name>
<evidence type="ECO:0000313" key="2">
    <source>
        <dbReference type="EMBL" id="PNX55019.1"/>
    </source>
</evidence>
<organism evidence="2 3">
    <name type="scientific">Trifolium pratense</name>
    <name type="common">Red clover</name>
    <dbReference type="NCBI Taxonomy" id="57577"/>
    <lineage>
        <taxon>Eukaryota</taxon>
        <taxon>Viridiplantae</taxon>
        <taxon>Streptophyta</taxon>
        <taxon>Embryophyta</taxon>
        <taxon>Tracheophyta</taxon>
        <taxon>Spermatophyta</taxon>
        <taxon>Magnoliopsida</taxon>
        <taxon>eudicotyledons</taxon>
        <taxon>Gunneridae</taxon>
        <taxon>Pentapetalae</taxon>
        <taxon>rosids</taxon>
        <taxon>fabids</taxon>
        <taxon>Fabales</taxon>
        <taxon>Fabaceae</taxon>
        <taxon>Papilionoideae</taxon>
        <taxon>50 kb inversion clade</taxon>
        <taxon>NPAAA clade</taxon>
        <taxon>Hologalegina</taxon>
        <taxon>IRL clade</taxon>
        <taxon>Trifolieae</taxon>
        <taxon>Trifolium</taxon>
    </lineage>
</organism>
<protein>
    <submittedName>
        <fullName evidence="2">Uncharacterized protein</fullName>
    </submittedName>
</protein>